<feature type="non-terminal residue" evidence="2">
    <location>
        <position position="1"/>
    </location>
</feature>
<organism evidence="2 3">
    <name type="scientific">Candidula unifasciata</name>
    <dbReference type="NCBI Taxonomy" id="100452"/>
    <lineage>
        <taxon>Eukaryota</taxon>
        <taxon>Metazoa</taxon>
        <taxon>Spiralia</taxon>
        <taxon>Lophotrochozoa</taxon>
        <taxon>Mollusca</taxon>
        <taxon>Gastropoda</taxon>
        <taxon>Heterobranchia</taxon>
        <taxon>Euthyneura</taxon>
        <taxon>Panpulmonata</taxon>
        <taxon>Eupulmonata</taxon>
        <taxon>Stylommatophora</taxon>
        <taxon>Helicina</taxon>
        <taxon>Helicoidea</taxon>
        <taxon>Geomitridae</taxon>
        <taxon>Candidula</taxon>
    </lineage>
</organism>
<keyword evidence="3" id="KW-1185">Reference proteome</keyword>
<dbReference type="AlphaFoldDB" id="A0A8S3YZ58"/>
<feature type="signal peptide" evidence="1">
    <location>
        <begin position="1"/>
        <end position="23"/>
    </location>
</feature>
<dbReference type="Proteomes" id="UP000678393">
    <property type="component" value="Unassembled WGS sequence"/>
</dbReference>
<name>A0A8S3YZ58_9EUPU</name>
<accession>A0A8S3YZ58</accession>
<protein>
    <submittedName>
        <fullName evidence="2">Uncharacterized protein</fullName>
    </submittedName>
</protein>
<proteinExistence type="predicted"/>
<feature type="non-terminal residue" evidence="2">
    <location>
        <position position="67"/>
    </location>
</feature>
<sequence length="67" mass="7294">TARMSTPLLLLLLLALLAMGVTSQKLIACRQDCRLIKCAKLTPRNCRHTIVKNAGLCGCCDACIKIH</sequence>
<evidence type="ECO:0000256" key="1">
    <source>
        <dbReference type="SAM" id="SignalP"/>
    </source>
</evidence>
<evidence type="ECO:0000313" key="2">
    <source>
        <dbReference type="EMBL" id="CAG5120975.1"/>
    </source>
</evidence>
<gene>
    <name evidence="2" type="ORF">CUNI_LOCUS6533</name>
</gene>
<keyword evidence="1" id="KW-0732">Signal</keyword>
<evidence type="ECO:0000313" key="3">
    <source>
        <dbReference type="Proteomes" id="UP000678393"/>
    </source>
</evidence>
<feature type="chain" id="PRO_5035941607" evidence="1">
    <location>
        <begin position="24"/>
        <end position="67"/>
    </location>
</feature>
<comment type="caution">
    <text evidence="2">The sequence shown here is derived from an EMBL/GenBank/DDBJ whole genome shotgun (WGS) entry which is preliminary data.</text>
</comment>
<reference evidence="2" key="1">
    <citation type="submission" date="2021-04" db="EMBL/GenBank/DDBJ databases">
        <authorList>
            <consortium name="Molecular Ecology Group"/>
        </authorList>
    </citation>
    <scope>NUCLEOTIDE SEQUENCE</scope>
</reference>
<dbReference type="EMBL" id="CAJHNH020001001">
    <property type="protein sequence ID" value="CAG5120975.1"/>
    <property type="molecule type" value="Genomic_DNA"/>
</dbReference>